<dbReference type="RefSeq" id="WP_344966571.1">
    <property type="nucleotide sequence ID" value="NZ_BAABDD010000001.1"/>
</dbReference>
<evidence type="ECO:0000256" key="1">
    <source>
        <dbReference type="ARBA" id="ARBA00006484"/>
    </source>
</evidence>
<dbReference type="PRINTS" id="PR01397">
    <property type="entry name" value="DHBDHDRGNASE"/>
</dbReference>
<sequence length="264" mass="27118">MMHNRGIAGTTTLVTGAAGGIGTAVVQTLAGLGATVAAVDHDAERLHETAKSMADDGLATLPYPADVTDSANVNDTVARVERELGPIQHLVNAAGVLLPRKVCDLTDEEWAAMFAVNTTGVFFTSRAVLARMTQRSSGSMVTVASNAAGTARTEMAAYAASKAAATAFTKCLGLEAAHHGIRCNVVAPGSTDTPMLSSLWGDSREAGERVSIEGAPEAYRVGIPLRKLATPSDVAEAVAFLLSDQASHITMQDLIVDGGATLGA</sequence>
<dbReference type="PRINTS" id="PR00080">
    <property type="entry name" value="SDRFAMILY"/>
</dbReference>
<name>A0ABP7EWB8_9ACTN</name>
<dbReference type="Proteomes" id="UP001500908">
    <property type="component" value="Unassembled WGS sequence"/>
</dbReference>
<dbReference type="SUPFAM" id="SSF51735">
    <property type="entry name" value="NAD(P)-binding Rossmann-fold domains"/>
    <property type="match status" value="1"/>
</dbReference>
<dbReference type="NCBIfam" id="TIGR04316">
    <property type="entry name" value="dhbA_paeA"/>
    <property type="match status" value="1"/>
</dbReference>
<dbReference type="InterPro" id="IPR002347">
    <property type="entry name" value="SDR_fam"/>
</dbReference>
<dbReference type="EMBL" id="BAABDD010000001">
    <property type="protein sequence ID" value="GAA3726295.1"/>
    <property type="molecule type" value="Genomic_DNA"/>
</dbReference>
<evidence type="ECO:0000256" key="3">
    <source>
        <dbReference type="NCBIfam" id="TIGR04316"/>
    </source>
</evidence>
<dbReference type="PROSITE" id="PS00061">
    <property type="entry name" value="ADH_SHORT"/>
    <property type="match status" value="1"/>
</dbReference>
<protein>
    <recommendedName>
        <fullName evidence="3">2,3-dihydro-2,3-dihydroxybenzoate dehydrogenase</fullName>
        <ecNumber evidence="3">1.3.1.28</ecNumber>
    </recommendedName>
</protein>
<dbReference type="Gene3D" id="3.40.50.720">
    <property type="entry name" value="NAD(P)-binding Rossmann-like Domain"/>
    <property type="match status" value="1"/>
</dbReference>
<dbReference type="InterPro" id="IPR003560">
    <property type="entry name" value="DHB_DH"/>
</dbReference>
<gene>
    <name evidence="4" type="ORF">GCM10022402_03760</name>
</gene>
<evidence type="ECO:0000313" key="5">
    <source>
        <dbReference type="Proteomes" id="UP001500908"/>
    </source>
</evidence>
<dbReference type="EC" id="1.3.1.28" evidence="3"/>
<reference evidence="5" key="1">
    <citation type="journal article" date="2019" name="Int. J. Syst. Evol. Microbiol.">
        <title>The Global Catalogue of Microorganisms (GCM) 10K type strain sequencing project: providing services to taxonomists for standard genome sequencing and annotation.</title>
        <authorList>
            <consortium name="The Broad Institute Genomics Platform"/>
            <consortium name="The Broad Institute Genome Sequencing Center for Infectious Disease"/>
            <person name="Wu L."/>
            <person name="Ma J."/>
        </authorList>
    </citation>
    <scope>NUCLEOTIDE SEQUENCE [LARGE SCALE GENOMIC DNA]</scope>
    <source>
        <strain evidence="5">JCM 17137</strain>
    </source>
</reference>
<keyword evidence="2" id="KW-0560">Oxidoreductase</keyword>
<dbReference type="InterPro" id="IPR020904">
    <property type="entry name" value="Sc_DH/Rdtase_CS"/>
</dbReference>
<comment type="similarity">
    <text evidence="1">Belongs to the short-chain dehydrogenases/reductases (SDR) family.</text>
</comment>
<dbReference type="InterPro" id="IPR036291">
    <property type="entry name" value="NAD(P)-bd_dom_sf"/>
</dbReference>
<dbReference type="PANTHER" id="PTHR42760">
    <property type="entry name" value="SHORT-CHAIN DEHYDROGENASES/REDUCTASES FAMILY MEMBER"/>
    <property type="match status" value="1"/>
</dbReference>
<evidence type="ECO:0000313" key="4">
    <source>
        <dbReference type="EMBL" id="GAA3726295.1"/>
    </source>
</evidence>
<keyword evidence="5" id="KW-1185">Reference proteome</keyword>
<proteinExistence type="inferred from homology"/>
<comment type="caution">
    <text evidence="4">The sequence shown here is derived from an EMBL/GenBank/DDBJ whole genome shotgun (WGS) entry which is preliminary data.</text>
</comment>
<dbReference type="PANTHER" id="PTHR42760:SF115">
    <property type="entry name" value="3-OXOACYL-[ACYL-CARRIER-PROTEIN] REDUCTASE FABG"/>
    <property type="match status" value="1"/>
</dbReference>
<evidence type="ECO:0000256" key="2">
    <source>
        <dbReference type="ARBA" id="ARBA00023002"/>
    </source>
</evidence>
<dbReference type="Pfam" id="PF13561">
    <property type="entry name" value="adh_short_C2"/>
    <property type="match status" value="1"/>
</dbReference>
<organism evidence="4 5">
    <name type="scientific">Salinactinospora qingdaonensis</name>
    <dbReference type="NCBI Taxonomy" id="702744"/>
    <lineage>
        <taxon>Bacteria</taxon>
        <taxon>Bacillati</taxon>
        <taxon>Actinomycetota</taxon>
        <taxon>Actinomycetes</taxon>
        <taxon>Streptosporangiales</taxon>
        <taxon>Nocardiopsidaceae</taxon>
        <taxon>Salinactinospora</taxon>
    </lineage>
</organism>
<accession>A0ABP7EWB8</accession>